<keyword evidence="3 6" id="KW-0812">Transmembrane</keyword>
<proteinExistence type="predicted"/>
<accession>A0A4P6F254</accession>
<feature type="transmembrane region" description="Helical" evidence="6">
    <location>
        <begin position="27"/>
        <end position="43"/>
    </location>
</feature>
<evidence type="ECO:0000313" key="8">
    <source>
        <dbReference type="Proteomes" id="UP000292118"/>
    </source>
</evidence>
<dbReference type="Pfam" id="PF02653">
    <property type="entry name" value="BPD_transp_2"/>
    <property type="match status" value="1"/>
</dbReference>
<keyword evidence="4 6" id="KW-1133">Transmembrane helix</keyword>
<protein>
    <submittedName>
        <fullName evidence="7">ABC transporter permease</fullName>
    </submittedName>
</protein>
<dbReference type="OrthoDB" id="9808136at2"/>
<organism evidence="7 8">
    <name type="scientific">Xylanimonas protaetiae</name>
    <dbReference type="NCBI Taxonomy" id="2509457"/>
    <lineage>
        <taxon>Bacteria</taxon>
        <taxon>Bacillati</taxon>
        <taxon>Actinomycetota</taxon>
        <taxon>Actinomycetes</taxon>
        <taxon>Micrococcales</taxon>
        <taxon>Promicromonosporaceae</taxon>
        <taxon>Xylanimonas</taxon>
    </lineage>
</organism>
<feature type="transmembrane region" description="Helical" evidence="6">
    <location>
        <begin position="147"/>
        <end position="167"/>
    </location>
</feature>
<dbReference type="EMBL" id="CP035493">
    <property type="protein sequence ID" value="QAY69900.1"/>
    <property type="molecule type" value="Genomic_DNA"/>
</dbReference>
<evidence type="ECO:0000256" key="2">
    <source>
        <dbReference type="ARBA" id="ARBA00022475"/>
    </source>
</evidence>
<dbReference type="KEGG" id="xya:ET471_07530"/>
<evidence type="ECO:0000256" key="1">
    <source>
        <dbReference type="ARBA" id="ARBA00004651"/>
    </source>
</evidence>
<dbReference type="PANTHER" id="PTHR32196">
    <property type="entry name" value="ABC TRANSPORTER PERMEASE PROTEIN YPHD-RELATED-RELATED"/>
    <property type="match status" value="1"/>
</dbReference>
<dbReference type="RefSeq" id="WP_129187360.1">
    <property type="nucleotide sequence ID" value="NZ_CP035493.1"/>
</dbReference>
<dbReference type="CDD" id="cd06579">
    <property type="entry name" value="TM_PBP1_transp_AraH_like"/>
    <property type="match status" value="1"/>
</dbReference>
<dbReference type="AlphaFoldDB" id="A0A4P6F254"/>
<comment type="subcellular location">
    <subcellularLocation>
        <location evidence="1">Cell membrane</location>
        <topology evidence="1">Multi-pass membrane protein</topology>
    </subcellularLocation>
</comment>
<dbReference type="PANTHER" id="PTHR32196:SF19">
    <property type="entry name" value="GALACTOFURANOSE TRANSPORTER PERMEASE PROTEIN YTFT"/>
    <property type="match status" value="1"/>
</dbReference>
<feature type="transmembrane region" description="Helical" evidence="6">
    <location>
        <begin position="188"/>
        <end position="209"/>
    </location>
</feature>
<keyword evidence="8" id="KW-1185">Reference proteome</keyword>
<evidence type="ECO:0000256" key="3">
    <source>
        <dbReference type="ARBA" id="ARBA00022692"/>
    </source>
</evidence>
<evidence type="ECO:0000256" key="5">
    <source>
        <dbReference type="ARBA" id="ARBA00023136"/>
    </source>
</evidence>
<keyword evidence="2" id="KW-1003">Cell membrane</keyword>
<feature type="transmembrane region" description="Helical" evidence="6">
    <location>
        <begin position="312"/>
        <end position="336"/>
    </location>
</feature>
<dbReference type="GO" id="GO:0005886">
    <property type="term" value="C:plasma membrane"/>
    <property type="evidence" value="ECO:0007669"/>
    <property type="project" value="UniProtKB-SubCell"/>
</dbReference>
<feature type="transmembrane region" description="Helical" evidence="6">
    <location>
        <begin position="278"/>
        <end position="306"/>
    </location>
</feature>
<feature type="transmembrane region" description="Helical" evidence="6">
    <location>
        <begin position="238"/>
        <end position="266"/>
    </location>
</feature>
<feature type="transmembrane region" description="Helical" evidence="6">
    <location>
        <begin position="92"/>
        <end position="109"/>
    </location>
</feature>
<feature type="transmembrane region" description="Helical" evidence="6">
    <location>
        <begin position="121"/>
        <end position="141"/>
    </location>
</feature>
<evidence type="ECO:0000256" key="4">
    <source>
        <dbReference type="ARBA" id="ARBA00022989"/>
    </source>
</evidence>
<evidence type="ECO:0000256" key="6">
    <source>
        <dbReference type="SAM" id="Phobius"/>
    </source>
</evidence>
<dbReference type="GO" id="GO:0022857">
    <property type="term" value="F:transmembrane transporter activity"/>
    <property type="evidence" value="ECO:0007669"/>
    <property type="project" value="InterPro"/>
</dbReference>
<keyword evidence="5 6" id="KW-0472">Membrane</keyword>
<gene>
    <name evidence="7" type="ORF">ET471_07530</name>
</gene>
<feature type="transmembrane region" description="Helical" evidence="6">
    <location>
        <begin position="64"/>
        <end position="86"/>
    </location>
</feature>
<dbReference type="InterPro" id="IPR001851">
    <property type="entry name" value="ABC_transp_permease"/>
</dbReference>
<reference evidence="7 8" key="1">
    <citation type="submission" date="2019-01" db="EMBL/GenBank/DDBJ databases">
        <title>Genome sequencing of strain FW10M-9.</title>
        <authorList>
            <person name="Heo J."/>
            <person name="Kim S.-J."/>
            <person name="Kim J.-S."/>
            <person name="Hong S.-B."/>
            <person name="Kwon S.-W."/>
        </authorList>
    </citation>
    <scope>NUCLEOTIDE SEQUENCE [LARGE SCALE GENOMIC DNA]</scope>
    <source>
        <strain evidence="7 8">FW10M-9</strain>
    </source>
</reference>
<sequence>MSLVVGLVLFAAFIAAGAVFKLYRNQWFWGVVAIIVLLCLNLLKDPGYLAIDYVDSTGRLVGNLLDIVRWAAPTMLIATGMALVIATRGIDLSVGSSMVAGGAASLQLLSAANPTSAGDAAVAVLLAILTGGAIGAVNGLLVTYVKLQPFITTLVMMMAGRGIAKVITDGQNTSATNAPFKWLVNGTVLGFPVVFLVALAVVGIVGLWVRRSAFGLVVEAIGINPKAAWMAGIRPAGILLTVYVVSGVLAALAGVFSVGSVMVVDVSKTGYQAELDAILAVVVGGTSLAGGKFSIRGALVGALLIATLDKTVLFLGVSGAATPAFKAVVIVVLCLLQSQRVRGLFARRRRRTAVETAAEPVKGSVTV</sequence>
<evidence type="ECO:0000313" key="7">
    <source>
        <dbReference type="EMBL" id="QAY69900.1"/>
    </source>
</evidence>
<name>A0A4P6F254_9MICO</name>
<dbReference type="Proteomes" id="UP000292118">
    <property type="component" value="Chromosome"/>
</dbReference>